<dbReference type="InterPro" id="IPR003854">
    <property type="entry name" value="GASA"/>
</dbReference>
<reference evidence="3 4" key="1">
    <citation type="journal article" date="2018" name="Mol. Plant">
        <title>The genome of Artemisia annua provides insight into the evolution of Asteraceae family and artemisinin biosynthesis.</title>
        <authorList>
            <person name="Shen Q."/>
            <person name="Zhang L."/>
            <person name="Liao Z."/>
            <person name="Wang S."/>
            <person name="Yan T."/>
            <person name="Shi P."/>
            <person name="Liu M."/>
            <person name="Fu X."/>
            <person name="Pan Q."/>
            <person name="Wang Y."/>
            <person name="Lv Z."/>
            <person name="Lu X."/>
            <person name="Zhang F."/>
            <person name="Jiang W."/>
            <person name="Ma Y."/>
            <person name="Chen M."/>
            <person name="Hao X."/>
            <person name="Li L."/>
            <person name="Tang Y."/>
            <person name="Lv G."/>
            <person name="Zhou Y."/>
            <person name="Sun X."/>
            <person name="Brodelius P.E."/>
            <person name="Rose J.K.C."/>
            <person name="Tang K."/>
        </authorList>
    </citation>
    <scope>NUCLEOTIDE SEQUENCE [LARGE SCALE GENOMIC DNA]</scope>
    <source>
        <strain evidence="4">cv. Huhao1</strain>
        <tissue evidence="3">Leaf</tissue>
    </source>
</reference>
<feature type="chain" id="PRO_5015756874" evidence="2">
    <location>
        <begin position="26"/>
        <end position="100"/>
    </location>
</feature>
<keyword evidence="2" id="KW-0732">Signal</keyword>
<evidence type="ECO:0000256" key="2">
    <source>
        <dbReference type="SAM" id="SignalP"/>
    </source>
</evidence>
<dbReference type="PANTHER" id="PTHR23201:SF100">
    <property type="entry name" value="GIBBERELLIN REGULATED PROTEIN"/>
    <property type="match status" value="1"/>
</dbReference>
<comment type="caution">
    <text evidence="3">The sequence shown here is derived from an EMBL/GenBank/DDBJ whole genome shotgun (WGS) entry which is preliminary data.</text>
</comment>
<dbReference type="Pfam" id="PF02704">
    <property type="entry name" value="GASA"/>
    <property type="match status" value="1"/>
</dbReference>
<evidence type="ECO:0000313" key="3">
    <source>
        <dbReference type="EMBL" id="PWA90729.1"/>
    </source>
</evidence>
<dbReference type="EMBL" id="PKPP01000606">
    <property type="protein sequence ID" value="PWA90729.1"/>
    <property type="molecule type" value="Genomic_DNA"/>
</dbReference>
<name>A0A2U1PY78_ARTAN</name>
<proteinExistence type="inferred from homology"/>
<dbReference type="OrthoDB" id="847210at2759"/>
<gene>
    <name evidence="3" type="ORF">CTI12_AA098180</name>
</gene>
<evidence type="ECO:0000256" key="1">
    <source>
        <dbReference type="ARBA" id="ARBA00010582"/>
    </source>
</evidence>
<sequence length="100" mass="10910">MKLSFVVLLILAILFTSSVFESINAISPTSAPVSAPSKFGCDKKCELRCSRSGWRDRCLKYCGICCGKCNGCVPSGPYVSKSQCPCYRDMKNPKGKDKCP</sequence>
<dbReference type="Proteomes" id="UP000245207">
    <property type="component" value="Unassembled WGS sequence"/>
</dbReference>
<dbReference type="STRING" id="35608.A0A2U1PY78"/>
<dbReference type="AlphaFoldDB" id="A0A2U1PY78"/>
<protein>
    <submittedName>
        <fullName evidence="3">Gibberellin regulated protein</fullName>
    </submittedName>
</protein>
<feature type="signal peptide" evidence="2">
    <location>
        <begin position="1"/>
        <end position="25"/>
    </location>
</feature>
<comment type="similarity">
    <text evidence="1">Belongs to the GASA family.</text>
</comment>
<organism evidence="3 4">
    <name type="scientific">Artemisia annua</name>
    <name type="common">Sweet wormwood</name>
    <dbReference type="NCBI Taxonomy" id="35608"/>
    <lineage>
        <taxon>Eukaryota</taxon>
        <taxon>Viridiplantae</taxon>
        <taxon>Streptophyta</taxon>
        <taxon>Embryophyta</taxon>
        <taxon>Tracheophyta</taxon>
        <taxon>Spermatophyta</taxon>
        <taxon>Magnoliopsida</taxon>
        <taxon>eudicotyledons</taxon>
        <taxon>Gunneridae</taxon>
        <taxon>Pentapetalae</taxon>
        <taxon>asterids</taxon>
        <taxon>campanulids</taxon>
        <taxon>Asterales</taxon>
        <taxon>Asteraceae</taxon>
        <taxon>Asteroideae</taxon>
        <taxon>Anthemideae</taxon>
        <taxon>Artemisiinae</taxon>
        <taxon>Artemisia</taxon>
    </lineage>
</organism>
<evidence type="ECO:0000313" key="4">
    <source>
        <dbReference type="Proteomes" id="UP000245207"/>
    </source>
</evidence>
<accession>A0A2U1PY78</accession>
<keyword evidence="4" id="KW-1185">Reference proteome</keyword>
<dbReference type="PANTHER" id="PTHR23201">
    <property type="entry name" value="EXTENSIN, PROLINE-RICH PROTEIN"/>
    <property type="match status" value="1"/>
</dbReference>